<evidence type="ECO:0000313" key="2">
    <source>
        <dbReference type="Proteomes" id="UP000233556"/>
    </source>
</evidence>
<dbReference type="PANTHER" id="PTHR33332">
    <property type="entry name" value="REVERSE TRANSCRIPTASE DOMAIN-CONTAINING PROTEIN"/>
    <property type="match status" value="1"/>
</dbReference>
<organism evidence="1 2">
    <name type="scientific">Limosa lapponica baueri</name>
    <dbReference type="NCBI Taxonomy" id="1758121"/>
    <lineage>
        <taxon>Eukaryota</taxon>
        <taxon>Metazoa</taxon>
        <taxon>Chordata</taxon>
        <taxon>Craniata</taxon>
        <taxon>Vertebrata</taxon>
        <taxon>Euteleostomi</taxon>
        <taxon>Archelosauria</taxon>
        <taxon>Archosauria</taxon>
        <taxon>Dinosauria</taxon>
        <taxon>Saurischia</taxon>
        <taxon>Theropoda</taxon>
        <taxon>Coelurosauria</taxon>
        <taxon>Aves</taxon>
        <taxon>Neognathae</taxon>
        <taxon>Neoaves</taxon>
        <taxon>Charadriiformes</taxon>
        <taxon>Scolopacidae</taxon>
        <taxon>Limosa</taxon>
    </lineage>
</organism>
<gene>
    <name evidence="1" type="ORF">llap_16562</name>
</gene>
<sequence length="129" mass="14532">MNEKKITGKVSMNSPRVKIRDSRLACVLGSQVLFYKEHNRLQVPVLLWKLGILGTRVVVNGVKSRWQPVRRHVPQGLVLGRVTLNIFINDLDKGIECTLSKFADDTKLGGSDDLLEGRIALQKNLDRLD</sequence>
<evidence type="ECO:0000313" key="1">
    <source>
        <dbReference type="EMBL" id="PKU33133.1"/>
    </source>
</evidence>
<dbReference type="OrthoDB" id="416454at2759"/>
<dbReference type="Proteomes" id="UP000233556">
    <property type="component" value="Unassembled WGS sequence"/>
</dbReference>
<proteinExistence type="predicted"/>
<accession>A0A2I0TH57</accession>
<name>A0A2I0TH57_LIMLA</name>
<keyword evidence="2" id="KW-1185">Reference proteome</keyword>
<dbReference type="EMBL" id="KZ510431">
    <property type="protein sequence ID" value="PKU33133.1"/>
    <property type="molecule type" value="Genomic_DNA"/>
</dbReference>
<reference evidence="2" key="1">
    <citation type="submission" date="2017-11" db="EMBL/GenBank/DDBJ databases">
        <authorList>
            <person name="Lima N.C."/>
            <person name="Parody-Merino A.M."/>
            <person name="Battley P.F."/>
            <person name="Fidler A.E."/>
            <person name="Prosdocimi F."/>
        </authorList>
    </citation>
    <scope>NUCLEOTIDE SEQUENCE [LARGE SCALE GENOMIC DNA]</scope>
</reference>
<protein>
    <submittedName>
        <fullName evidence="1">Uncharacterized protein</fullName>
    </submittedName>
</protein>
<dbReference type="AlphaFoldDB" id="A0A2I0TH57"/>
<reference evidence="2" key="2">
    <citation type="submission" date="2017-12" db="EMBL/GenBank/DDBJ databases">
        <title>Genome sequence of the Bar-tailed Godwit (Limosa lapponica baueri).</title>
        <authorList>
            <person name="Lima N.C.B."/>
            <person name="Parody-Merino A.M."/>
            <person name="Battley P.F."/>
            <person name="Fidler A.E."/>
            <person name="Prosdocimi F."/>
        </authorList>
    </citation>
    <scope>NUCLEOTIDE SEQUENCE [LARGE SCALE GENOMIC DNA]</scope>
</reference>